<accession>A0A7J6VXF0</accession>
<keyword evidence="4 6" id="KW-0804">Transcription</keyword>
<feature type="compositionally biased region" description="Polar residues" evidence="7">
    <location>
        <begin position="98"/>
        <end position="122"/>
    </location>
</feature>
<protein>
    <recommendedName>
        <fullName evidence="6">Transcription repressor</fullName>
    </recommendedName>
    <alternativeName>
        <fullName evidence="6">Ovate family protein</fullName>
    </alternativeName>
</protein>
<evidence type="ECO:0000256" key="6">
    <source>
        <dbReference type="RuleBase" id="RU367028"/>
    </source>
</evidence>
<evidence type="ECO:0000256" key="7">
    <source>
        <dbReference type="SAM" id="MobiDB-lite"/>
    </source>
</evidence>
<evidence type="ECO:0000256" key="4">
    <source>
        <dbReference type="ARBA" id="ARBA00023163"/>
    </source>
</evidence>
<comment type="subcellular location">
    <subcellularLocation>
        <location evidence="1 6">Nucleus</location>
    </subcellularLocation>
</comment>
<evidence type="ECO:0000256" key="5">
    <source>
        <dbReference type="ARBA" id="ARBA00023242"/>
    </source>
</evidence>
<sequence length="292" mass="33367">MAKRSKLRIFTILSCRSKDSATTTHSVTQIPIFRKPNNTTKDFIPPTIPPCIKRRVSSSSTVSTGCGWRTKPKKQYIRYYSNIQSTPSATPRRRKIYNNLSSSPTSDSDDYVSTSPTFQNKSNQKKTRFSNSSSIDTTAWFSSEEEEEVYSSSFSDLGTQLDPINETPISGLIVQKKNKKKRRSYGKVKKVKYYGSKSKVAPISKKVTCNSPETESLDMKKSLAVMKKSEDPYGDFKRSMMEMILEKEIFETKDLEHLLQCFLSLNSRHHYGVIIEAFSDIWEILFCKTSIM</sequence>
<dbReference type="AlphaFoldDB" id="A0A7J6VXF0"/>
<keyword evidence="10" id="KW-1185">Reference proteome</keyword>
<evidence type="ECO:0000313" key="10">
    <source>
        <dbReference type="Proteomes" id="UP000554482"/>
    </source>
</evidence>
<feature type="region of interest" description="Disordered" evidence="7">
    <location>
        <begin position="87"/>
        <end position="129"/>
    </location>
</feature>
<evidence type="ECO:0000256" key="2">
    <source>
        <dbReference type="ARBA" id="ARBA00022491"/>
    </source>
</evidence>
<dbReference type="GO" id="GO:0005634">
    <property type="term" value="C:nucleus"/>
    <property type="evidence" value="ECO:0007669"/>
    <property type="project" value="UniProtKB-SubCell"/>
</dbReference>
<keyword evidence="3 6" id="KW-0805">Transcription regulation</keyword>
<organism evidence="9 10">
    <name type="scientific">Thalictrum thalictroides</name>
    <name type="common">Rue-anemone</name>
    <name type="synonym">Anemone thalictroides</name>
    <dbReference type="NCBI Taxonomy" id="46969"/>
    <lineage>
        <taxon>Eukaryota</taxon>
        <taxon>Viridiplantae</taxon>
        <taxon>Streptophyta</taxon>
        <taxon>Embryophyta</taxon>
        <taxon>Tracheophyta</taxon>
        <taxon>Spermatophyta</taxon>
        <taxon>Magnoliopsida</taxon>
        <taxon>Ranunculales</taxon>
        <taxon>Ranunculaceae</taxon>
        <taxon>Thalictroideae</taxon>
        <taxon>Thalictrum</taxon>
    </lineage>
</organism>
<feature type="domain" description="OVATE" evidence="8">
    <location>
        <begin position="225"/>
        <end position="284"/>
    </location>
</feature>
<evidence type="ECO:0000259" key="8">
    <source>
        <dbReference type="PROSITE" id="PS51754"/>
    </source>
</evidence>
<name>A0A7J6VXF0_THATH</name>
<evidence type="ECO:0000256" key="1">
    <source>
        <dbReference type="ARBA" id="ARBA00004123"/>
    </source>
</evidence>
<keyword evidence="2 6" id="KW-0678">Repressor</keyword>
<evidence type="ECO:0000256" key="3">
    <source>
        <dbReference type="ARBA" id="ARBA00023015"/>
    </source>
</evidence>
<dbReference type="Proteomes" id="UP000554482">
    <property type="component" value="Unassembled WGS sequence"/>
</dbReference>
<dbReference type="GO" id="GO:0045892">
    <property type="term" value="P:negative regulation of DNA-templated transcription"/>
    <property type="evidence" value="ECO:0007669"/>
    <property type="project" value="UniProtKB-UniRule"/>
</dbReference>
<evidence type="ECO:0000313" key="9">
    <source>
        <dbReference type="EMBL" id="KAF5189804.1"/>
    </source>
</evidence>
<dbReference type="PROSITE" id="PS51754">
    <property type="entry name" value="OVATE"/>
    <property type="match status" value="1"/>
</dbReference>
<proteinExistence type="predicted"/>
<dbReference type="PANTHER" id="PTHR33057">
    <property type="entry name" value="TRANSCRIPTION REPRESSOR OFP7-RELATED"/>
    <property type="match status" value="1"/>
</dbReference>
<dbReference type="PANTHER" id="PTHR33057:SF224">
    <property type="entry name" value="TRANSCRIPTION REPRESSOR"/>
    <property type="match status" value="1"/>
</dbReference>
<dbReference type="InterPro" id="IPR038933">
    <property type="entry name" value="Ovate"/>
</dbReference>
<comment type="function">
    <text evidence="6">Transcriptional repressor that regulates multiple aspects of plant growth and development.</text>
</comment>
<dbReference type="OrthoDB" id="1928390at2759"/>
<comment type="caution">
    <text evidence="9">The sequence shown here is derived from an EMBL/GenBank/DDBJ whole genome shotgun (WGS) entry which is preliminary data.</text>
</comment>
<reference evidence="9 10" key="1">
    <citation type="submission" date="2020-06" db="EMBL/GenBank/DDBJ databases">
        <title>Transcriptomic and genomic resources for Thalictrum thalictroides and T. hernandezii: Facilitating candidate gene discovery in an emerging model plant lineage.</title>
        <authorList>
            <person name="Arias T."/>
            <person name="Riano-Pachon D.M."/>
            <person name="Di Stilio V.S."/>
        </authorList>
    </citation>
    <scope>NUCLEOTIDE SEQUENCE [LARGE SCALE GENOMIC DNA]</scope>
    <source>
        <strain evidence="10">cv. WT478/WT964</strain>
        <tissue evidence="9">Leaves</tissue>
    </source>
</reference>
<keyword evidence="5 6" id="KW-0539">Nucleus</keyword>
<dbReference type="NCBIfam" id="TIGR01568">
    <property type="entry name" value="A_thal_3678"/>
    <property type="match status" value="1"/>
</dbReference>
<gene>
    <name evidence="9" type="ORF">FRX31_020608</name>
</gene>
<dbReference type="EMBL" id="JABWDY010024977">
    <property type="protein sequence ID" value="KAF5189804.1"/>
    <property type="molecule type" value="Genomic_DNA"/>
</dbReference>
<dbReference type="Pfam" id="PF04844">
    <property type="entry name" value="Ovate"/>
    <property type="match status" value="1"/>
</dbReference>
<dbReference type="InterPro" id="IPR006458">
    <property type="entry name" value="Ovate_C"/>
</dbReference>